<reference evidence="2" key="4">
    <citation type="submission" date="2019-03" db="UniProtKB">
        <authorList>
            <consortium name="EnsemblPlants"/>
        </authorList>
    </citation>
    <scope>IDENTIFICATION</scope>
</reference>
<accession>A0A453MXM6</accession>
<keyword evidence="3" id="KW-1185">Reference proteome</keyword>
<dbReference type="Gramene" id="AET6Gv20137400.1">
    <property type="protein sequence ID" value="AET6Gv20137400.1"/>
    <property type="gene ID" value="AET6Gv20137400"/>
</dbReference>
<reference evidence="3" key="2">
    <citation type="journal article" date="2017" name="Nat. Plants">
        <title>The Aegilops tauschii genome reveals multiple impacts of transposons.</title>
        <authorList>
            <person name="Zhao G."/>
            <person name="Zou C."/>
            <person name="Li K."/>
            <person name="Wang K."/>
            <person name="Li T."/>
            <person name="Gao L."/>
            <person name="Zhang X."/>
            <person name="Wang H."/>
            <person name="Yang Z."/>
            <person name="Liu X."/>
            <person name="Jiang W."/>
            <person name="Mao L."/>
            <person name="Kong X."/>
            <person name="Jiao Y."/>
            <person name="Jia J."/>
        </authorList>
    </citation>
    <scope>NUCLEOTIDE SEQUENCE [LARGE SCALE GENOMIC DNA]</scope>
    <source>
        <strain evidence="3">cv. AL8/78</strain>
    </source>
</reference>
<reference evidence="3" key="1">
    <citation type="journal article" date="2014" name="Science">
        <title>Ancient hybridizations among the ancestral genomes of bread wheat.</title>
        <authorList>
            <consortium name="International Wheat Genome Sequencing Consortium,"/>
            <person name="Marcussen T."/>
            <person name="Sandve S.R."/>
            <person name="Heier L."/>
            <person name="Spannagl M."/>
            <person name="Pfeifer M."/>
            <person name="Jakobsen K.S."/>
            <person name="Wulff B.B."/>
            <person name="Steuernagel B."/>
            <person name="Mayer K.F."/>
            <person name="Olsen O.A."/>
        </authorList>
    </citation>
    <scope>NUCLEOTIDE SEQUENCE [LARGE SCALE GENOMIC DNA]</scope>
    <source>
        <strain evidence="3">cv. AL8/78</strain>
    </source>
</reference>
<dbReference type="AlphaFoldDB" id="A0A453MXM6"/>
<organism evidence="2 3">
    <name type="scientific">Aegilops tauschii subsp. strangulata</name>
    <name type="common">Goatgrass</name>
    <dbReference type="NCBI Taxonomy" id="200361"/>
    <lineage>
        <taxon>Eukaryota</taxon>
        <taxon>Viridiplantae</taxon>
        <taxon>Streptophyta</taxon>
        <taxon>Embryophyta</taxon>
        <taxon>Tracheophyta</taxon>
        <taxon>Spermatophyta</taxon>
        <taxon>Magnoliopsida</taxon>
        <taxon>Liliopsida</taxon>
        <taxon>Poales</taxon>
        <taxon>Poaceae</taxon>
        <taxon>BOP clade</taxon>
        <taxon>Pooideae</taxon>
        <taxon>Triticodae</taxon>
        <taxon>Triticeae</taxon>
        <taxon>Triticinae</taxon>
        <taxon>Aegilops</taxon>
    </lineage>
</organism>
<reference evidence="2" key="5">
    <citation type="journal article" date="2021" name="G3 (Bethesda)">
        <title>Aegilops tauschii genome assembly Aet v5.0 features greater sequence contiguity and improved annotation.</title>
        <authorList>
            <person name="Wang L."/>
            <person name="Zhu T."/>
            <person name="Rodriguez J.C."/>
            <person name="Deal K.R."/>
            <person name="Dubcovsky J."/>
            <person name="McGuire P.E."/>
            <person name="Lux T."/>
            <person name="Spannagl M."/>
            <person name="Mayer K.F.X."/>
            <person name="Baldrich P."/>
            <person name="Meyers B.C."/>
            <person name="Huo N."/>
            <person name="Gu Y.Q."/>
            <person name="Zhou H."/>
            <person name="Devos K.M."/>
            <person name="Bennetzen J.L."/>
            <person name="Unver T."/>
            <person name="Budak H."/>
            <person name="Gulick P.J."/>
            <person name="Galiba G."/>
            <person name="Kalapos B."/>
            <person name="Nelson D.R."/>
            <person name="Li P."/>
            <person name="You F.M."/>
            <person name="Luo M.C."/>
            <person name="Dvorak J."/>
        </authorList>
    </citation>
    <scope>NUCLEOTIDE SEQUENCE [LARGE SCALE GENOMIC DNA]</scope>
    <source>
        <strain evidence="2">cv. AL8/78</strain>
    </source>
</reference>
<sequence>MPPMQQIHHAYQQYNPNAMQPLLPQVAMQYSLSSQQQLPLVQQQLQPSQTWQQQPSAWWPATAQQGGPAAAGSAVPAPQYGGVIMPNGSSAQAGNLGGAPWGQR</sequence>
<protein>
    <submittedName>
        <fullName evidence="2">Uncharacterized protein</fullName>
    </submittedName>
</protein>
<feature type="compositionally biased region" description="Gly residues" evidence="1">
    <location>
        <begin position="95"/>
        <end position="104"/>
    </location>
</feature>
<feature type="region of interest" description="Disordered" evidence="1">
    <location>
        <begin position="51"/>
        <end position="104"/>
    </location>
</feature>
<dbReference type="Proteomes" id="UP000015105">
    <property type="component" value="Chromosome 6D"/>
</dbReference>
<evidence type="ECO:0000313" key="3">
    <source>
        <dbReference type="Proteomes" id="UP000015105"/>
    </source>
</evidence>
<reference evidence="2" key="3">
    <citation type="journal article" date="2017" name="Nature">
        <title>Genome sequence of the progenitor of the wheat D genome Aegilops tauschii.</title>
        <authorList>
            <person name="Luo M.C."/>
            <person name="Gu Y.Q."/>
            <person name="Puiu D."/>
            <person name="Wang H."/>
            <person name="Twardziok S.O."/>
            <person name="Deal K.R."/>
            <person name="Huo N."/>
            <person name="Zhu T."/>
            <person name="Wang L."/>
            <person name="Wang Y."/>
            <person name="McGuire P.E."/>
            <person name="Liu S."/>
            <person name="Long H."/>
            <person name="Ramasamy R.K."/>
            <person name="Rodriguez J.C."/>
            <person name="Van S.L."/>
            <person name="Yuan L."/>
            <person name="Wang Z."/>
            <person name="Xia Z."/>
            <person name="Xiao L."/>
            <person name="Anderson O.D."/>
            <person name="Ouyang S."/>
            <person name="Liang Y."/>
            <person name="Zimin A.V."/>
            <person name="Pertea G."/>
            <person name="Qi P."/>
            <person name="Bennetzen J.L."/>
            <person name="Dai X."/>
            <person name="Dawson M.W."/>
            <person name="Muller H.G."/>
            <person name="Kugler K."/>
            <person name="Rivarola-Duarte L."/>
            <person name="Spannagl M."/>
            <person name="Mayer K.F.X."/>
            <person name="Lu F.H."/>
            <person name="Bevan M.W."/>
            <person name="Leroy P."/>
            <person name="Li P."/>
            <person name="You F.M."/>
            <person name="Sun Q."/>
            <person name="Liu Z."/>
            <person name="Lyons E."/>
            <person name="Wicker T."/>
            <person name="Salzberg S.L."/>
            <person name="Devos K.M."/>
            <person name="Dvorak J."/>
        </authorList>
    </citation>
    <scope>NUCLEOTIDE SEQUENCE [LARGE SCALE GENOMIC DNA]</scope>
    <source>
        <strain evidence="2">cv. AL8/78</strain>
    </source>
</reference>
<evidence type="ECO:0000256" key="1">
    <source>
        <dbReference type="SAM" id="MobiDB-lite"/>
    </source>
</evidence>
<feature type="compositionally biased region" description="Low complexity" evidence="1">
    <location>
        <begin position="51"/>
        <end position="79"/>
    </location>
</feature>
<dbReference type="EnsemblPlants" id="AET6Gv20137400.1">
    <property type="protein sequence ID" value="AET6Gv20137400.1"/>
    <property type="gene ID" value="AET6Gv20137400"/>
</dbReference>
<name>A0A453MXM6_AEGTS</name>
<evidence type="ECO:0000313" key="2">
    <source>
        <dbReference type="EnsemblPlants" id="AET6Gv20137400.1"/>
    </source>
</evidence>
<proteinExistence type="predicted"/>